<evidence type="ECO:0000256" key="2">
    <source>
        <dbReference type="ARBA" id="ARBA00008520"/>
    </source>
</evidence>
<dbReference type="Pfam" id="PF01547">
    <property type="entry name" value="SBP_bac_1"/>
    <property type="match status" value="1"/>
</dbReference>
<comment type="subcellular location">
    <subcellularLocation>
        <location evidence="1">Periplasm</location>
    </subcellularLocation>
</comment>
<organism evidence="3 4">
    <name type="scientific">Histidinibacterium aquaticum</name>
    <dbReference type="NCBI Taxonomy" id="2613962"/>
    <lineage>
        <taxon>Bacteria</taxon>
        <taxon>Pseudomonadati</taxon>
        <taxon>Pseudomonadota</taxon>
        <taxon>Alphaproteobacteria</taxon>
        <taxon>Rhodobacterales</taxon>
        <taxon>Paracoccaceae</taxon>
        <taxon>Histidinibacterium</taxon>
    </lineage>
</organism>
<name>A0A5J5GC09_9RHOB</name>
<accession>A0A5J5GC09</accession>
<dbReference type="PANTHER" id="PTHR43649">
    <property type="entry name" value="ARABINOSE-BINDING PROTEIN-RELATED"/>
    <property type="match status" value="1"/>
</dbReference>
<reference evidence="3 4" key="1">
    <citation type="submission" date="2019-09" db="EMBL/GenBank/DDBJ databases">
        <authorList>
            <person name="Park J.-S."/>
            <person name="Choi H.-J."/>
        </authorList>
    </citation>
    <scope>NUCLEOTIDE SEQUENCE [LARGE SCALE GENOMIC DNA]</scope>
    <source>
        <strain evidence="3 4">176SS1-4</strain>
    </source>
</reference>
<keyword evidence="4" id="KW-1185">Reference proteome</keyword>
<proteinExistence type="inferred from homology"/>
<dbReference type="EMBL" id="VYQE01000006">
    <property type="protein sequence ID" value="KAA9005537.1"/>
    <property type="molecule type" value="Genomic_DNA"/>
</dbReference>
<dbReference type="AlphaFoldDB" id="A0A5J5GC09"/>
<dbReference type="SUPFAM" id="SSF53850">
    <property type="entry name" value="Periplasmic binding protein-like II"/>
    <property type="match status" value="1"/>
</dbReference>
<dbReference type="Gene3D" id="3.40.190.10">
    <property type="entry name" value="Periplasmic binding protein-like II"/>
    <property type="match status" value="1"/>
</dbReference>
<dbReference type="InterPro" id="IPR006059">
    <property type="entry name" value="SBP"/>
</dbReference>
<evidence type="ECO:0000313" key="3">
    <source>
        <dbReference type="EMBL" id="KAA9005537.1"/>
    </source>
</evidence>
<protein>
    <submittedName>
        <fullName evidence="3">Extracellular solute-binding protein</fullName>
    </submittedName>
</protein>
<evidence type="ECO:0000256" key="1">
    <source>
        <dbReference type="ARBA" id="ARBA00004418"/>
    </source>
</evidence>
<dbReference type="PANTHER" id="PTHR43649:SF12">
    <property type="entry name" value="DIACETYLCHITOBIOSE BINDING PROTEIN DASA"/>
    <property type="match status" value="1"/>
</dbReference>
<sequence>MYGAWRSAYGIAEAYVSREETMLNTKTHEFADARVCSKIPRCSAALAVAMAAVMGAGLPGPAQAQDEEVTELSVWFAREYTVPSREQLDRFEQETGITLSVDVQPSDNLFQQLIRMRDAGLELPDVVHLDGFLRPVVAEAGVVAPVQDIVDTWQEEDPEGFGQIYEATWNDAMWNDELIGMANTASMEEVFFRTDWLEEAGITEPPETWDDVLEYARAIKEVQPDVVPFGWWAQRGNGANHLYSSMSAMGVEFDGSIPDLRGEGGQYWIDFVQTLSREELISPEAVAWNDDNMRGGFVASNIGMMLDSAPTSVGAQDAGLEPDTNFNLVPMPTSRSGESEDGVIVAPARTFFITADAVERGAKDEAGLVFRFLMDPDVALYLMLEGADPHRTDAVLADPDSLNQWLPIWDEDNVEAFSNMGVFPVDLDFPEAEDLMERLNEFAVANPDMDPMAVADEWQPQFDSIRED</sequence>
<dbReference type="InterPro" id="IPR050490">
    <property type="entry name" value="Bact_solute-bd_prot1"/>
</dbReference>
<gene>
    <name evidence="3" type="ORF">F3S47_16665</name>
</gene>
<dbReference type="GO" id="GO:0042597">
    <property type="term" value="C:periplasmic space"/>
    <property type="evidence" value="ECO:0007669"/>
    <property type="project" value="UniProtKB-SubCell"/>
</dbReference>
<comment type="similarity">
    <text evidence="2">Belongs to the bacterial solute-binding protein 1 family.</text>
</comment>
<evidence type="ECO:0000313" key="4">
    <source>
        <dbReference type="Proteomes" id="UP000326554"/>
    </source>
</evidence>
<dbReference type="Proteomes" id="UP000326554">
    <property type="component" value="Unassembled WGS sequence"/>
</dbReference>
<comment type="caution">
    <text evidence="3">The sequence shown here is derived from an EMBL/GenBank/DDBJ whole genome shotgun (WGS) entry which is preliminary data.</text>
</comment>